<feature type="region of interest" description="Disordered" evidence="3">
    <location>
        <begin position="470"/>
        <end position="568"/>
    </location>
</feature>
<reference evidence="7" key="1">
    <citation type="submission" date="2025-08" db="UniProtKB">
        <authorList>
            <consortium name="RefSeq"/>
        </authorList>
    </citation>
    <scope>IDENTIFICATION</scope>
    <source>
        <tissue evidence="7">Whole body</tissue>
    </source>
</reference>
<feature type="domain" description="C2" evidence="4">
    <location>
        <begin position="319"/>
        <end position="444"/>
    </location>
</feature>
<feature type="compositionally biased region" description="Polar residues" evidence="3">
    <location>
        <begin position="1858"/>
        <end position="1869"/>
    </location>
</feature>
<feature type="region of interest" description="Disordered" evidence="3">
    <location>
        <begin position="807"/>
        <end position="843"/>
    </location>
</feature>
<feature type="compositionally biased region" description="Low complexity" evidence="3">
    <location>
        <begin position="1989"/>
        <end position="2004"/>
    </location>
</feature>
<feature type="region of interest" description="Disordered" evidence="3">
    <location>
        <begin position="1445"/>
        <end position="1465"/>
    </location>
</feature>
<feature type="region of interest" description="Disordered" evidence="3">
    <location>
        <begin position="1730"/>
        <end position="1930"/>
    </location>
</feature>
<feature type="compositionally biased region" description="Basic and acidic residues" evidence="3">
    <location>
        <begin position="1489"/>
        <end position="1515"/>
    </location>
</feature>
<dbReference type="CTD" id="42150"/>
<feature type="region of interest" description="Disordered" evidence="3">
    <location>
        <begin position="1948"/>
        <end position="2006"/>
    </location>
</feature>
<protein>
    <submittedName>
        <fullName evidence="7">Regulating synaptic membrane exocytosis protein 1 isoform X13</fullName>
    </submittedName>
</protein>
<dbReference type="PROSITE" id="PS50004">
    <property type="entry name" value="C2"/>
    <property type="match status" value="2"/>
</dbReference>
<dbReference type="Proteomes" id="UP000694925">
    <property type="component" value="Unplaced"/>
</dbReference>
<feature type="compositionally biased region" description="Basic and acidic residues" evidence="3">
    <location>
        <begin position="1806"/>
        <end position="1821"/>
    </location>
</feature>
<feature type="compositionally biased region" description="Basic and acidic residues" evidence="3">
    <location>
        <begin position="55"/>
        <end position="70"/>
    </location>
</feature>
<feature type="compositionally biased region" description="Low complexity" evidence="3">
    <location>
        <begin position="807"/>
        <end position="823"/>
    </location>
</feature>
<feature type="compositionally biased region" description="Polar residues" evidence="3">
    <location>
        <begin position="828"/>
        <end position="838"/>
    </location>
</feature>
<feature type="compositionally biased region" description="Basic and acidic residues" evidence="3">
    <location>
        <begin position="1663"/>
        <end position="1685"/>
    </location>
</feature>
<feature type="compositionally biased region" description="Low complexity" evidence="3">
    <location>
        <begin position="1898"/>
        <end position="1907"/>
    </location>
</feature>
<dbReference type="Gene3D" id="2.60.40.150">
    <property type="entry name" value="C2 domain"/>
    <property type="match status" value="2"/>
</dbReference>
<keyword evidence="6" id="KW-1185">Reference proteome</keyword>
<feature type="compositionally biased region" description="Polar residues" evidence="3">
    <location>
        <begin position="1742"/>
        <end position="1758"/>
    </location>
</feature>
<evidence type="ECO:0000259" key="5">
    <source>
        <dbReference type="PROSITE" id="PS50106"/>
    </source>
</evidence>
<dbReference type="GO" id="GO:0031267">
    <property type="term" value="F:small GTPase binding"/>
    <property type="evidence" value="ECO:0007669"/>
    <property type="project" value="InterPro"/>
</dbReference>
<dbReference type="FunFam" id="2.60.40.150:FF:000188">
    <property type="entry name" value="Uncharacterized protein, isoform D"/>
    <property type="match status" value="1"/>
</dbReference>
<dbReference type="SUPFAM" id="SSF50156">
    <property type="entry name" value="PDZ domain-like"/>
    <property type="match status" value="1"/>
</dbReference>
<feature type="region of interest" description="Disordered" evidence="3">
    <location>
        <begin position="245"/>
        <end position="271"/>
    </location>
</feature>
<feature type="compositionally biased region" description="Basic residues" evidence="3">
    <location>
        <begin position="14"/>
        <end position="24"/>
    </location>
</feature>
<keyword evidence="1" id="KW-0770">Synapse</keyword>
<feature type="region of interest" description="Disordered" evidence="3">
    <location>
        <begin position="1489"/>
        <end position="1517"/>
    </location>
</feature>
<evidence type="ECO:0000313" key="6">
    <source>
        <dbReference type="Proteomes" id="UP000694925"/>
    </source>
</evidence>
<gene>
    <name evidence="7" type="primary">LOC108622897</name>
</gene>
<dbReference type="RefSeq" id="XP_026667635.1">
    <property type="nucleotide sequence ID" value="XM_026811834.1"/>
</dbReference>
<feature type="compositionally biased region" description="Basic and acidic residues" evidence="3">
    <location>
        <begin position="95"/>
        <end position="110"/>
    </location>
</feature>
<evidence type="ECO:0000256" key="2">
    <source>
        <dbReference type="ARBA" id="ARBA00034103"/>
    </source>
</evidence>
<evidence type="ECO:0000313" key="7">
    <source>
        <dbReference type="RefSeq" id="XP_026667635.1"/>
    </source>
</evidence>
<dbReference type="InterPro" id="IPR036034">
    <property type="entry name" value="PDZ_sf"/>
</dbReference>
<dbReference type="InterPro" id="IPR039032">
    <property type="entry name" value="Rim-like"/>
</dbReference>
<feature type="domain" description="C2" evidence="4">
    <location>
        <begin position="2036"/>
        <end position="2155"/>
    </location>
</feature>
<proteinExistence type="predicted"/>
<feature type="region of interest" description="Disordered" evidence="3">
    <location>
        <begin position="1"/>
        <end position="133"/>
    </location>
</feature>
<dbReference type="PROSITE" id="PS50106">
    <property type="entry name" value="PDZ"/>
    <property type="match status" value="1"/>
</dbReference>
<dbReference type="GeneID" id="108622897"/>
<feature type="compositionally biased region" description="Low complexity" evidence="3">
    <location>
        <begin position="1686"/>
        <end position="1696"/>
    </location>
</feature>
<feature type="compositionally biased region" description="Polar residues" evidence="3">
    <location>
        <begin position="1976"/>
        <end position="1988"/>
    </location>
</feature>
<dbReference type="GO" id="GO:0044325">
    <property type="term" value="F:transmembrane transporter binding"/>
    <property type="evidence" value="ECO:0007669"/>
    <property type="project" value="TreeGrafter"/>
</dbReference>
<dbReference type="SMART" id="SM00228">
    <property type="entry name" value="PDZ"/>
    <property type="match status" value="1"/>
</dbReference>
<feature type="compositionally biased region" description="Basic and acidic residues" evidence="3">
    <location>
        <begin position="531"/>
        <end position="547"/>
    </location>
</feature>
<dbReference type="PANTHER" id="PTHR12157:SF21">
    <property type="entry name" value="RAB3 INTERACTING MOLECULE, ISOFORM F"/>
    <property type="match status" value="1"/>
</dbReference>
<feature type="compositionally biased region" description="Basic and acidic residues" evidence="3">
    <location>
        <begin position="38"/>
        <end position="48"/>
    </location>
</feature>
<feature type="domain" description="PDZ" evidence="5">
    <location>
        <begin position="148"/>
        <end position="239"/>
    </location>
</feature>
<organism evidence="6 7">
    <name type="scientific">Ceratina calcarata</name>
    <dbReference type="NCBI Taxonomy" id="156304"/>
    <lineage>
        <taxon>Eukaryota</taxon>
        <taxon>Metazoa</taxon>
        <taxon>Ecdysozoa</taxon>
        <taxon>Arthropoda</taxon>
        <taxon>Hexapoda</taxon>
        <taxon>Insecta</taxon>
        <taxon>Pterygota</taxon>
        <taxon>Neoptera</taxon>
        <taxon>Endopterygota</taxon>
        <taxon>Hymenoptera</taxon>
        <taxon>Apocrita</taxon>
        <taxon>Aculeata</taxon>
        <taxon>Apoidea</taxon>
        <taxon>Anthophila</taxon>
        <taxon>Apidae</taxon>
        <taxon>Ceratina</taxon>
        <taxon>Zadontomerus</taxon>
    </lineage>
</organism>
<feature type="compositionally biased region" description="Polar residues" evidence="3">
    <location>
        <begin position="631"/>
        <end position="641"/>
    </location>
</feature>
<evidence type="ECO:0000259" key="4">
    <source>
        <dbReference type="PROSITE" id="PS50004"/>
    </source>
</evidence>
<dbReference type="CDD" id="cd06714">
    <property type="entry name" value="PDZ_RIM-like"/>
    <property type="match status" value="1"/>
</dbReference>
<feature type="compositionally biased region" description="Basic and acidic residues" evidence="3">
    <location>
        <begin position="1617"/>
        <end position="1628"/>
    </location>
</feature>
<comment type="subcellular location">
    <subcellularLocation>
        <location evidence="2">Synapse</location>
    </subcellularLocation>
</comment>
<dbReference type="CDD" id="cd04031">
    <property type="entry name" value="C2A_RIM1alpha"/>
    <property type="match status" value="1"/>
</dbReference>
<accession>A0AAJ7RYI7</accession>
<dbReference type="SMART" id="SM00239">
    <property type="entry name" value="C2"/>
    <property type="match status" value="2"/>
</dbReference>
<dbReference type="InterPro" id="IPR001478">
    <property type="entry name" value="PDZ"/>
</dbReference>
<feature type="compositionally biased region" description="Polar residues" evidence="3">
    <location>
        <begin position="1916"/>
        <end position="1930"/>
    </location>
</feature>
<feature type="region of interest" description="Disordered" evidence="3">
    <location>
        <begin position="1235"/>
        <end position="1273"/>
    </location>
</feature>
<feature type="compositionally biased region" description="Low complexity" evidence="3">
    <location>
        <begin position="502"/>
        <end position="513"/>
    </location>
</feature>
<feature type="compositionally biased region" description="Basic and acidic residues" evidence="3">
    <location>
        <begin position="1640"/>
        <end position="1650"/>
    </location>
</feature>
<feature type="region of interest" description="Disordered" evidence="3">
    <location>
        <begin position="719"/>
        <end position="739"/>
    </location>
</feature>
<dbReference type="InterPro" id="IPR000008">
    <property type="entry name" value="C2_dom"/>
</dbReference>
<dbReference type="InterPro" id="IPR035892">
    <property type="entry name" value="C2_domain_sf"/>
</dbReference>
<evidence type="ECO:0000256" key="3">
    <source>
        <dbReference type="SAM" id="MobiDB-lite"/>
    </source>
</evidence>
<dbReference type="GO" id="GO:0048791">
    <property type="term" value="P:calcium ion-regulated exocytosis of neurotransmitter"/>
    <property type="evidence" value="ECO:0007669"/>
    <property type="project" value="TreeGrafter"/>
</dbReference>
<feature type="compositionally biased region" description="Basic and acidic residues" evidence="3">
    <location>
        <begin position="492"/>
        <end position="501"/>
    </location>
</feature>
<feature type="compositionally biased region" description="Low complexity" evidence="3">
    <location>
        <begin position="1822"/>
        <end position="1839"/>
    </location>
</feature>
<dbReference type="Pfam" id="PF00168">
    <property type="entry name" value="C2"/>
    <property type="match status" value="2"/>
</dbReference>
<dbReference type="Gene3D" id="2.30.42.10">
    <property type="match status" value="1"/>
</dbReference>
<feature type="compositionally biased region" description="Basic residues" evidence="3">
    <location>
        <begin position="1253"/>
        <end position="1262"/>
    </location>
</feature>
<dbReference type="GO" id="GO:0048167">
    <property type="term" value="P:regulation of synaptic plasticity"/>
    <property type="evidence" value="ECO:0007669"/>
    <property type="project" value="TreeGrafter"/>
</dbReference>
<dbReference type="SUPFAM" id="SSF49562">
    <property type="entry name" value="C2 domain (Calcium/lipid-binding domain, CaLB)"/>
    <property type="match status" value="2"/>
</dbReference>
<name>A0AAJ7RYI7_9HYME</name>
<feature type="region of interest" description="Disordered" evidence="3">
    <location>
        <begin position="1611"/>
        <end position="1702"/>
    </location>
</feature>
<dbReference type="GO" id="GO:0042391">
    <property type="term" value="P:regulation of membrane potential"/>
    <property type="evidence" value="ECO:0007669"/>
    <property type="project" value="TreeGrafter"/>
</dbReference>
<evidence type="ECO:0000256" key="1">
    <source>
        <dbReference type="ARBA" id="ARBA00023018"/>
    </source>
</evidence>
<feature type="region of interest" description="Disordered" evidence="3">
    <location>
        <begin position="582"/>
        <end position="648"/>
    </location>
</feature>
<feature type="compositionally biased region" description="Basic and acidic residues" evidence="3">
    <location>
        <begin position="1764"/>
        <end position="1782"/>
    </location>
</feature>
<dbReference type="Pfam" id="PF00595">
    <property type="entry name" value="PDZ"/>
    <property type="match status" value="1"/>
</dbReference>
<feature type="region of interest" description="Disordered" evidence="3">
    <location>
        <begin position="1331"/>
        <end position="1354"/>
    </location>
</feature>
<dbReference type="GO" id="GO:0042734">
    <property type="term" value="C:presynaptic membrane"/>
    <property type="evidence" value="ECO:0007669"/>
    <property type="project" value="TreeGrafter"/>
</dbReference>
<dbReference type="GO" id="GO:0050806">
    <property type="term" value="P:positive regulation of synaptic transmission"/>
    <property type="evidence" value="ECO:0007669"/>
    <property type="project" value="TreeGrafter"/>
</dbReference>
<dbReference type="GO" id="GO:0048788">
    <property type="term" value="C:cytoskeleton of presynaptic active zone"/>
    <property type="evidence" value="ECO:0007669"/>
    <property type="project" value="TreeGrafter"/>
</dbReference>
<sequence>MGSPMSMSDDGRRHNGSRNGHHRMTSMIIEYNGHRHSPREPRKEENTLVRRSFRRSGDEWRADSRRFTERRGKKTVRFDGGTNVGGPQEDQWSWEADRQGSQDSATKDSGIDTSSTFTSSEDSNRGDLMPKHTLSWQVSRDGQKIIGHMVLRKQPGSGSSSNIVGLKVVGGKLLEDGSMGAVIERVMEGSTADIEGQLRAGDEVIKWNGKSLQGKTFREVCDIIDEARPAPQVELVVSRNLSSTRRTGAQTQWRQKHPETIPAGPQPPHHKGLKKCILWELYDARREKPSVLVTSPGSPDLHAQGRGRHLRHPTGNANIGGNLQVKLSFDPLSLRLIVTLICAAGLMPRSTGQPRNPYAKIFLLPDKSEKSKRRTNTLANTNDPRWNQTFVYEGIRRPELRKRALEITVWDYGKCDMNDFLGEAVLELATARLDEEPEWLPLTDHGEHRHIGYYQEPDEMAITPVDCHLSPPSTTSRLSDSDTSECDITDCDVSREQRRTADGASISSIGSSSRFRDMSSNYKRHYSSPPPERELCVDGEHRSRRDMSPQGRKRALMIRDQPASISGYQTYRKDDIHRSMMGHRSHSAAPMDSPSLRYRGRSQSPTGHRSLSPPEHRSIPYSHGYVPPRFSSRSATATPTGSPKKRQLPLIPTALKERAAQDLQDRARFMRHRNRPVHNTYRSTGMGGWEKHYSGLSDSDLPSIDHDPLSLPHSHAYRMHRSRRGHSSPDKDVLGDLGDSDMESIASVTSSAFSTQSERPRGSRGLIPTVKNVLIPGVISPMPLPPRRNRRRHRLRVPCSECHCPNNNPTGTDTNTNTNTNTNAKLPRSNNPGKHNPTTPHPLVRSKSAVVRSLYRKMRTPFTRSQTVDENMLRYYSPETSEYSVSAGYILKPEELTGNSKKRIPEIYVEDCLKVDFNDRLVEKFRDRYSSPYLTSSTTMATAMTGARSGSARHSRSWLGARRSRRSVAKSRLEPSSFSRFSGTRDDRKSFKAADDLGIANLDVSSRPRRSFLFAKARSFDYDVLHDAYADRFDLGGMGNGLLSRRAKSFEYDTVSSNIFSDDSLRTARRKLKKNLAINDAGYGDKILALGDRSKSYFDSNGDDKLESKKARRLARTKNYDYHQPSKRRSTFYGYDSELSGAETEIYVPSFDDRFVESDVSLGNGYRRSSRRYELSEGNSFSSCSGDDQLGLRDVLGRSREEESAPKRITNLGSDMSDAANEHIYCSIDEALSSSQPRSYIASDSERYDVRRSAPRSRRKTKTTAAYPENGYDDYEWDNDVEYDDEGFVDRGRVDAYDRRPYDYDEERGDTRLYEDSNGDGDGYGYGYGYGGGDGGGGDDDNYYDGRREKKRSSRYVDVVDTTEFDGDGYRDYRSADEYDYRARSDSERVRADAYRDVNTLPRRRRRRRSKDTGIGIYENVQPYRDVSQIDPIVPTFASERAKRTMRLQRAESTPAVLRSDEELSSSERAERARRLYRRRRNASCPEARDLGRYDEESSSQRRRVDEERRSRFAPESDEEFGSMETVVCADCFRRRNVEADGRYYETERIRDVCPGVDSRCVECEAARTRDYYPCDREFARSGSLRAQYRGRRKSSCPECRELAMRELDRSGSLSRTGEDRRPSIESRHRYRRRNSSCPEARDLELQQRHREAHQHPAAGVDARSRQQRSQEERQQGDRGREREQQQQQQQQQQGSKRNVAISDTLEYYEYSMESESQCSENCGFGPCDPRRPRNRAPHPGNANSSLFDSQTATSDTAKNYHPRAVDHHDTSRNTKPSPRDNLDDETTTPSSPTSSSTHRRRSRKKTDDEPRDDRARDRRSSSVPESSEYSTGQSSSYEKTSRSQPPDSEHDDHNRRGQFTRSLSNTDAPQDEKVDGSLSDTAIGLNVEDSARRPRKSSPGSKSGSGSSSGGGSAVQYQSNLGKKSNSTSQLSATECGGICVGSGIAGLSSRKRNSTPSSIQRSEEIVPYQRFESGKQTGSVASDTAGSLNSISSSEGSSWSPSLRMTGETGQLRDFIEDLGPGQVVGRQALGARCLGEIQLSFTQKNRYLEVEVIRAKDLQPKQGSKAIPASYVKVYLVNGKKCIAKMKTVTARKTLDPFYQQSLAFREDYRGCILQVAVWGDYGRLEGKKVFMGIAHIVLDELNLNGIVFGWYKLFGNMPLVSGPSSLALSRRSSATSLESFKN</sequence>
<feature type="compositionally biased region" description="Low complexity" evidence="3">
    <location>
        <begin position="1788"/>
        <end position="1797"/>
    </location>
</feature>
<dbReference type="PANTHER" id="PTHR12157">
    <property type="entry name" value="REGULATING SYNAPTIC MEMBRANE EXOCYTOSIS PROTEIN"/>
    <property type="match status" value="1"/>
</dbReference>